<sequence>MTATSRWYSYPPAGGPDELAAAALVATLLEEPGAVALWETWCEPGSVPQYIAVVTAPDPAPVSARLVRAVHGPDPPRVEVLVDGEPVPRQAQRALESAILLWSAELVPAFRFAGVGDGIGADGFPFFTPDHPVVPVQLRPAVLAHLLAAPIVLATSATDADVVERERGQVVPLTLRTDGAWIFSDALGYYLHHYGLAPERGLLDRVGRAGPPGRVAVHQALQVLRGRA</sequence>
<evidence type="ECO:0000313" key="2">
    <source>
        <dbReference type="Proteomes" id="UP000605568"/>
    </source>
</evidence>
<proteinExistence type="predicted"/>
<comment type="caution">
    <text evidence="1">The sequence shown here is derived from an EMBL/GenBank/DDBJ whole genome shotgun (WGS) entry which is preliminary data.</text>
</comment>
<dbReference type="EMBL" id="BNAR01000016">
    <property type="protein sequence ID" value="GHH56532.1"/>
    <property type="molecule type" value="Genomic_DNA"/>
</dbReference>
<reference evidence="2" key="1">
    <citation type="journal article" date="2019" name="Int. J. Syst. Evol. Microbiol.">
        <title>The Global Catalogue of Microorganisms (GCM) 10K type strain sequencing project: providing services to taxonomists for standard genome sequencing and annotation.</title>
        <authorList>
            <consortium name="The Broad Institute Genomics Platform"/>
            <consortium name="The Broad Institute Genome Sequencing Center for Infectious Disease"/>
            <person name="Wu L."/>
            <person name="Ma J."/>
        </authorList>
    </citation>
    <scope>NUCLEOTIDE SEQUENCE [LARGE SCALE GENOMIC DNA]</scope>
    <source>
        <strain evidence="2">CGMCC 4.7367</strain>
    </source>
</reference>
<dbReference type="Proteomes" id="UP000605568">
    <property type="component" value="Unassembled WGS sequence"/>
</dbReference>
<protein>
    <submittedName>
        <fullName evidence="1">Uncharacterized protein</fullName>
    </submittedName>
</protein>
<name>A0ABQ3MRN9_9PSEU</name>
<keyword evidence="2" id="KW-1185">Reference proteome</keyword>
<accession>A0ABQ3MRN9</accession>
<evidence type="ECO:0000313" key="1">
    <source>
        <dbReference type="EMBL" id="GHH56532.1"/>
    </source>
</evidence>
<gene>
    <name evidence="1" type="ORF">GCM10017774_74770</name>
</gene>
<dbReference type="RefSeq" id="WP_191304116.1">
    <property type="nucleotide sequence ID" value="NZ_BNAR01000016.1"/>
</dbReference>
<organism evidence="1 2">
    <name type="scientific">Lentzea cavernae</name>
    <dbReference type="NCBI Taxonomy" id="2020703"/>
    <lineage>
        <taxon>Bacteria</taxon>
        <taxon>Bacillati</taxon>
        <taxon>Actinomycetota</taxon>
        <taxon>Actinomycetes</taxon>
        <taxon>Pseudonocardiales</taxon>
        <taxon>Pseudonocardiaceae</taxon>
        <taxon>Lentzea</taxon>
    </lineage>
</organism>